<dbReference type="GO" id="GO:0031419">
    <property type="term" value="F:cobalamin binding"/>
    <property type="evidence" value="ECO:0007669"/>
    <property type="project" value="InterPro"/>
</dbReference>
<keyword evidence="1" id="KW-0805">Transcription regulation</keyword>
<dbReference type="EMBL" id="JACDUT010000005">
    <property type="protein sequence ID" value="MBA2874996.1"/>
    <property type="molecule type" value="Genomic_DNA"/>
</dbReference>
<dbReference type="Gene3D" id="1.10.1660.10">
    <property type="match status" value="1"/>
</dbReference>
<gene>
    <name evidence="5" type="ORF">HNR31_001769</name>
</gene>
<dbReference type="GO" id="GO:0046872">
    <property type="term" value="F:metal ion binding"/>
    <property type="evidence" value="ECO:0007669"/>
    <property type="project" value="InterPro"/>
</dbReference>
<dbReference type="Gene3D" id="3.40.50.280">
    <property type="entry name" value="Cobalamin-binding domain"/>
    <property type="match status" value="1"/>
</dbReference>
<dbReference type="Proteomes" id="UP000523087">
    <property type="component" value="Unassembled WGS sequence"/>
</dbReference>
<dbReference type="SUPFAM" id="SSF46955">
    <property type="entry name" value="Putative DNA-binding domain"/>
    <property type="match status" value="1"/>
</dbReference>
<dbReference type="InterPro" id="IPR047057">
    <property type="entry name" value="MerR_fam"/>
</dbReference>
<dbReference type="InterPro" id="IPR036594">
    <property type="entry name" value="Meth_synthase_dom"/>
</dbReference>
<evidence type="ECO:0000313" key="6">
    <source>
        <dbReference type="Proteomes" id="UP000523087"/>
    </source>
</evidence>
<keyword evidence="6" id="KW-1185">Reference proteome</keyword>
<evidence type="ECO:0000313" key="5">
    <source>
        <dbReference type="EMBL" id="MBA2874996.1"/>
    </source>
</evidence>
<dbReference type="AlphaFoldDB" id="A0A7V9Z6P2"/>
<evidence type="ECO:0000256" key="3">
    <source>
        <dbReference type="ARBA" id="ARBA00023163"/>
    </source>
</evidence>
<feature type="domain" description="HTH merR-type" evidence="4">
    <location>
        <begin position="7"/>
        <end position="55"/>
    </location>
</feature>
<evidence type="ECO:0000256" key="1">
    <source>
        <dbReference type="ARBA" id="ARBA00023015"/>
    </source>
</evidence>
<proteinExistence type="predicted"/>
<dbReference type="PROSITE" id="PS50937">
    <property type="entry name" value="HTH_MERR_2"/>
    <property type="match status" value="1"/>
</dbReference>
<sequence length="293" mass="33223">MLIDKGKYNIKAVSTMLGIQPGTLRAWERRYQVIAPKRTASGHRLYTDEQVEILRKLVAKVNEGLTIRQAVALVIEESKDPIPSFTKGDEVAKKLDELLQSFILFDEQRAHASLSYLFSVYTVETVVTDVLPSLLCHIYLWRIQKKMTSAHEQFARSFLRSKLGAIVLNIPIVSQCPKAVSILGPNETDELILLIFTAFLRLKGIYAIYIGGDVSESDFLAMLNDAKPTFLFFSCMNFDHIEKMNELVSKLRDQAPDITIGLIGEAAASHPFYVGKVKEQWEEWLAQRIDEQK</sequence>
<keyword evidence="3" id="KW-0804">Transcription</keyword>
<dbReference type="SUPFAM" id="SSF52242">
    <property type="entry name" value="Cobalamin (vitamin B12)-binding domain"/>
    <property type="match status" value="1"/>
</dbReference>
<dbReference type="SMART" id="SM00422">
    <property type="entry name" value="HTH_MERR"/>
    <property type="match status" value="1"/>
</dbReference>
<dbReference type="InterPro" id="IPR036724">
    <property type="entry name" value="Cobalamin-bd_sf"/>
</dbReference>
<protein>
    <submittedName>
        <fullName evidence="5">DNA-binding transcriptional MerR regulator</fullName>
    </submittedName>
</protein>
<dbReference type="GO" id="GO:0003677">
    <property type="term" value="F:DNA binding"/>
    <property type="evidence" value="ECO:0007669"/>
    <property type="project" value="UniProtKB-KW"/>
</dbReference>
<reference evidence="5 6" key="1">
    <citation type="submission" date="2020-07" db="EMBL/GenBank/DDBJ databases">
        <title>Genomic Encyclopedia of Type Strains, Phase IV (KMG-IV): sequencing the most valuable type-strain genomes for metagenomic binning, comparative biology and taxonomic classification.</title>
        <authorList>
            <person name="Goeker M."/>
        </authorList>
    </citation>
    <scope>NUCLEOTIDE SEQUENCE [LARGE SCALE GENOMIC DNA]</scope>
    <source>
        <strain evidence="5 6">DSM 15730</strain>
    </source>
</reference>
<dbReference type="PANTHER" id="PTHR30204:SF67">
    <property type="entry name" value="HTH-TYPE TRANSCRIPTIONAL REGULATOR MLRA-RELATED"/>
    <property type="match status" value="1"/>
</dbReference>
<evidence type="ECO:0000256" key="2">
    <source>
        <dbReference type="ARBA" id="ARBA00023125"/>
    </source>
</evidence>
<dbReference type="Pfam" id="PF13411">
    <property type="entry name" value="MerR_1"/>
    <property type="match status" value="1"/>
</dbReference>
<comment type="caution">
    <text evidence="5">The sequence shown here is derived from an EMBL/GenBank/DDBJ whole genome shotgun (WGS) entry which is preliminary data.</text>
</comment>
<accession>A0A7V9Z6P2</accession>
<evidence type="ECO:0000259" key="4">
    <source>
        <dbReference type="PROSITE" id="PS50937"/>
    </source>
</evidence>
<dbReference type="InterPro" id="IPR009061">
    <property type="entry name" value="DNA-bd_dom_put_sf"/>
</dbReference>
<dbReference type="Gene3D" id="1.10.1240.10">
    <property type="entry name" value="Methionine synthase domain"/>
    <property type="match status" value="1"/>
</dbReference>
<dbReference type="PANTHER" id="PTHR30204">
    <property type="entry name" value="REDOX-CYCLING DRUG-SENSING TRANSCRIPTIONAL ACTIVATOR SOXR"/>
    <property type="match status" value="1"/>
</dbReference>
<dbReference type="RefSeq" id="WP_181555868.1">
    <property type="nucleotide sequence ID" value="NZ_JACDUT010000005.1"/>
</dbReference>
<dbReference type="GO" id="GO:0003700">
    <property type="term" value="F:DNA-binding transcription factor activity"/>
    <property type="evidence" value="ECO:0007669"/>
    <property type="project" value="InterPro"/>
</dbReference>
<keyword evidence="2 5" id="KW-0238">DNA-binding</keyword>
<dbReference type="CDD" id="cd01104">
    <property type="entry name" value="HTH_MlrA-CarA"/>
    <property type="match status" value="1"/>
</dbReference>
<name>A0A7V9Z6P2_9BACL</name>
<organism evidence="5 6">
    <name type="scientific">Thermaerobacillus caldiproteolyticus</name>
    <dbReference type="NCBI Taxonomy" id="247480"/>
    <lineage>
        <taxon>Bacteria</taxon>
        <taxon>Bacillati</taxon>
        <taxon>Bacillota</taxon>
        <taxon>Bacilli</taxon>
        <taxon>Bacillales</taxon>
        <taxon>Anoxybacillaceae</taxon>
        <taxon>Thermaerobacillus</taxon>
    </lineage>
</organism>
<dbReference type="InterPro" id="IPR000551">
    <property type="entry name" value="MerR-type_HTH_dom"/>
</dbReference>